<evidence type="ECO:0000313" key="2">
    <source>
        <dbReference type="Proteomes" id="UP000294692"/>
    </source>
</evidence>
<dbReference type="OrthoDB" id="9809537at2"/>
<dbReference type="InterPro" id="IPR036390">
    <property type="entry name" value="WH_DNA-bd_sf"/>
</dbReference>
<dbReference type="SUPFAM" id="SSF46785">
    <property type="entry name" value="Winged helix' DNA-binding domain"/>
    <property type="match status" value="1"/>
</dbReference>
<accession>A0A4R3V475</accession>
<reference evidence="1 2" key="1">
    <citation type="submission" date="2019-03" db="EMBL/GenBank/DDBJ databases">
        <title>Genomic Encyclopedia of Type Strains, Phase IV (KMG-IV): sequencing the most valuable type-strain genomes for metagenomic binning, comparative biology and taxonomic classification.</title>
        <authorList>
            <person name="Goeker M."/>
        </authorList>
    </citation>
    <scope>NUCLEOTIDE SEQUENCE [LARGE SCALE GENOMIC DNA]</scope>
    <source>
        <strain evidence="1 2">DSM 100048</strain>
    </source>
</reference>
<protein>
    <submittedName>
        <fullName evidence="1">Putative transcriptional regulator</fullName>
    </submittedName>
</protein>
<name>A0A4R3V475_9BURK</name>
<dbReference type="Proteomes" id="UP000294692">
    <property type="component" value="Unassembled WGS sequence"/>
</dbReference>
<proteinExistence type="predicted"/>
<comment type="caution">
    <text evidence="1">The sequence shown here is derived from an EMBL/GenBank/DDBJ whole genome shotgun (WGS) entry which is preliminary data.</text>
</comment>
<evidence type="ECO:0000313" key="1">
    <source>
        <dbReference type="EMBL" id="TCU98321.1"/>
    </source>
</evidence>
<sequence>MTTGTLTITTDPDWKTALRKAGGIAQKSLTTKQNQPDILNFESPGAFFANLNERRWALLRIMLGQGTVGVRELARRVGRDVKGVHTDASVLVSLGLLQRNSNGALCCPYDRIRVDMLMEPEPAP</sequence>
<gene>
    <name evidence="1" type="ORF">EV686_10518</name>
</gene>
<dbReference type="AlphaFoldDB" id="A0A4R3V475"/>
<organism evidence="1 2">
    <name type="scientific">Paracandidimonas soli</name>
    <dbReference type="NCBI Taxonomy" id="1917182"/>
    <lineage>
        <taxon>Bacteria</taxon>
        <taxon>Pseudomonadati</taxon>
        <taxon>Pseudomonadota</taxon>
        <taxon>Betaproteobacteria</taxon>
        <taxon>Burkholderiales</taxon>
        <taxon>Alcaligenaceae</taxon>
        <taxon>Paracandidimonas</taxon>
    </lineage>
</organism>
<keyword evidence="2" id="KW-1185">Reference proteome</keyword>
<dbReference type="RefSeq" id="WP_132476994.1">
    <property type="nucleotide sequence ID" value="NZ_JBEBWM010000131.1"/>
</dbReference>
<dbReference type="EMBL" id="SMBX01000005">
    <property type="protein sequence ID" value="TCU98321.1"/>
    <property type="molecule type" value="Genomic_DNA"/>
</dbReference>
<dbReference type="Pfam" id="PF25212">
    <property type="entry name" value="HVO_A0114"/>
    <property type="match status" value="1"/>
</dbReference>